<gene>
    <name evidence="1" type="ORF">C7B43_11535</name>
</gene>
<dbReference type="Pfam" id="PF06754">
    <property type="entry name" value="PhnG"/>
    <property type="match status" value="1"/>
</dbReference>
<evidence type="ECO:0008006" key="3">
    <source>
        <dbReference type="Google" id="ProtNLM"/>
    </source>
</evidence>
<evidence type="ECO:0000313" key="2">
    <source>
        <dbReference type="Proteomes" id="UP000242699"/>
    </source>
</evidence>
<proteinExistence type="predicted"/>
<protein>
    <recommendedName>
        <fullName evidence="3">Phosphonate C-P lyase system protein PhnG</fullName>
    </recommendedName>
</protein>
<organism evidence="1 2">
    <name type="scientific">Sulfobacillus benefaciens</name>
    <dbReference type="NCBI Taxonomy" id="453960"/>
    <lineage>
        <taxon>Bacteria</taxon>
        <taxon>Bacillati</taxon>
        <taxon>Bacillota</taxon>
        <taxon>Clostridia</taxon>
        <taxon>Eubacteriales</taxon>
        <taxon>Clostridiales Family XVII. Incertae Sedis</taxon>
        <taxon>Sulfobacillus</taxon>
    </lineage>
</organism>
<evidence type="ECO:0000313" key="1">
    <source>
        <dbReference type="EMBL" id="PSR27583.1"/>
    </source>
</evidence>
<dbReference type="AlphaFoldDB" id="A0A2T2WZD2"/>
<dbReference type="EMBL" id="PXYT01000025">
    <property type="protein sequence ID" value="PSR27583.1"/>
    <property type="molecule type" value="Genomic_DNA"/>
</dbReference>
<dbReference type="InterPro" id="IPR009609">
    <property type="entry name" value="Phosphonate_metab_PhnG"/>
</dbReference>
<dbReference type="Proteomes" id="UP000242699">
    <property type="component" value="Unassembled WGS sequence"/>
</dbReference>
<reference evidence="1 2" key="1">
    <citation type="journal article" date="2014" name="BMC Genomics">
        <title>Comparison of environmental and isolate Sulfobacillus genomes reveals diverse carbon, sulfur, nitrogen, and hydrogen metabolisms.</title>
        <authorList>
            <person name="Justice N.B."/>
            <person name="Norman A."/>
            <person name="Brown C.T."/>
            <person name="Singh A."/>
            <person name="Thomas B.C."/>
            <person name="Banfield J.F."/>
        </authorList>
    </citation>
    <scope>NUCLEOTIDE SEQUENCE [LARGE SCALE GENOMIC DNA]</scope>
    <source>
        <strain evidence="1">AMDSBA1</strain>
    </source>
</reference>
<name>A0A2T2WZD2_9FIRM</name>
<accession>A0A2T2WZD2</accession>
<dbReference type="GO" id="GO:0015716">
    <property type="term" value="P:organic phosphonate transport"/>
    <property type="evidence" value="ECO:0007669"/>
    <property type="project" value="InterPro"/>
</dbReference>
<dbReference type="GO" id="GO:0019634">
    <property type="term" value="P:organic phosphonate metabolic process"/>
    <property type="evidence" value="ECO:0007669"/>
    <property type="project" value="InterPro"/>
</dbReference>
<comment type="caution">
    <text evidence="1">The sequence shown here is derived from an EMBL/GenBank/DDBJ whole genome shotgun (WGS) entry which is preliminary data.</text>
</comment>
<sequence>MFGEPSISTGPREHRVLSALGPDFFTGKTGGANFGGGAFPMNRRQRTRILVEDEGDLLISLCHYVENKVPVRIHRQSSNGCVMAKALDAVQRVPFFLGEILISECTVAIDNVLGFGAVLGDDTEKAYRLAVVDAAWNKGTLPTEYWVTRLKEAEAELVRRHREEFAAVSQTRVRFETGSEYDKPR</sequence>